<dbReference type="CDD" id="cd16393">
    <property type="entry name" value="SPO0J_N"/>
    <property type="match status" value="1"/>
</dbReference>
<dbReference type="InterPro" id="IPR036086">
    <property type="entry name" value="ParB/Sulfiredoxin_sf"/>
</dbReference>
<dbReference type="Pfam" id="PF02195">
    <property type="entry name" value="ParB_N"/>
    <property type="match status" value="1"/>
</dbReference>
<comment type="similarity">
    <text evidence="1">Belongs to the ParB family.</text>
</comment>
<organism evidence="3 4">
    <name type="scientific">Trichocoleus desertorum GB2-A4</name>
    <dbReference type="NCBI Taxonomy" id="2933944"/>
    <lineage>
        <taxon>Bacteria</taxon>
        <taxon>Bacillati</taxon>
        <taxon>Cyanobacteriota</taxon>
        <taxon>Cyanophyceae</taxon>
        <taxon>Leptolyngbyales</taxon>
        <taxon>Trichocoleusaceae</taxon>
        <taxon>Trichocoleus</taxon>
    </lineage>
</organism>
<dbReference type="NCBIfam" id="TIGR00180">
    <property type="entry name" value="parB_part"/>
    <property type="match status" value="1"/>
</dbReference>
<dbReference type="SUPFAM" id="SSF110849">
    <property type="entry name" value="ParB/Sulfiredoxin"/>
    <property type="match status" value="1"/>
</dbReference>
<dbReference type="InterPro" id="IPR041468">
    <property type="entry name" value="HTH_ParB/Spo0J"/>
</dbReference>
<dbReference type="SUPFAM" id="SSF109709">
    <property type="entry name" value="KorB DNA-binding domain-like"/>
    <property type="match status" value="1"/>
</dbReference>
<dbReference type="SMART" id="SM00470">
    <property type="entry name" value="ParB"/>
    <property type="match status" value="1"/>
</dbReference>
<keyword evidence="4" id="KW-1185">Reference proteome</keyword>
<dbReference type="RefSeq" id="WP_190435157.1">
    <property type="nucleotide sequence ID" value="NZ_JAMPKM010000071.1"/>
</dbReference>
<accession>A0ABV0JH79</accession>
<dbReference type="InterPro" id="IPR003115">
    <property type="entry name" value="ParB_N"/>
</dbReference>
<dbReference type="PANTHER" id="PTHR33375">
    <property type="entry name" value="CHROMOSOME-PARTITIONING PROTEIN PARB-RELATED"/>
    <property type="match status" value="1"/>
</dbReference>
<dbReference type="Gene3D" id="3.90.1530.30">
    <property type="match status" value="1"/>
</dbReference>
<dbReference type="Gene3D" id="1.10.10.2830">
    <property type="match status" value="1"/>
</dbReference>
<evidence type="ECO:0000313" key="4">
    <source>
        <dbReference type="Proteomes" id="UP001464891"/>
    </source>
</evidence>
<reference evidence="3 4" key="1">
    <citation type="submission" date="2022-04" db="EMBL/GenBank/DDBJ databases">
        <title>Positive selection, recombination, and allopatry shape intraspecific diversity of widespread and dominant cyanobacteria.</title>
        <authorList>
            <person name="Wei J."/>
            <person name="Shu W."/>
            <person name="Hu C."/>
        </authorList>
    </citation>
    <scope>NUCLEOTIDE SEQUENCE [LARGE SCALE GENOMIC DNA]</scope>
    <source>
        <strain evidence="3 4">GB2-A4</strain>
    </source>
</reference>
<dbReference type="InterPro" id="IPR050336">
    <property type="entry name" value="Chromosome_partition/occlusion"/>
</dbReference>
<feature type="domain" description="ParB-like N-terminal" evidence="2">
    <location>
        <begin position="34"/>
        <end position="124"/>
    </location>
</feature>
<dbReference type="InterPro" id="IPR004437">
    <property type="entry name" value="ParB/RepB/Spo0J"/>
</dbReference>
<proteinExistence type="inferred from homology"/>
<dbReference type="Proteomes" id="UP001464891">
    <property type="component" value="Unassembled WGS sequence"/>
</dbReference>
<evidence type="ECO:0000256" key="1">
    <source>
        <dbReference type="ARBA" id="ARBA00006295"/>
    </source>
</evidence>
<gene>
    <name evidence="3" type="ORF">NC998_29135</name>
</gene>
<protein>
    <submittedName>
        <fullName evidence="3">ParB/RepB/Spo0J family partition protein</fullName>
    </submittedName>
</protein>
<comment type="caution">
    <text evidence="3">The sequence shown here is derived from an EMBL/GenBank/DDBJ whole genome shotgun (WGS) entry which is preliminary data.</text>
</comment>
<dbReference type="Pfam" id="PF17762">
    <property type="entry name" value="HTH_ParB"/>
    <property type="match status" value="1"/>
</dbReference>
<evidence type="ECO:0000259" key="2">
    <source>
        <dbReference type="SMART" id="SM00470"/>
    </source>
</evidence>
<evidence type="ECO:0000313" key="3">
    <source>
        <dbReference type="EMBL" id="MEP0821111.1"/>
    </source>
</evidence>
<name>A0ABV0JH79_9CYAN</name>
<sequence length="307" mass="34640">MTKKRAVPEMRGVSAFLSSSVEPDPGSTDSVATNAIAIKKIRLPAKQPRRFFDPEKLEQLVESIKQHGILEPILVRSLPKGQYELVAGERRYRAAQLADLQEVPVVVRELSDQEAFQLALIENLQREDLNPIEETEGVLDLLTLKLKCSQDEVFDALTQMATAQKKGVELSGNVSRRVEAIAEILESTIGLTPESFRTSRLPLLRLPVDVLEVLRQGRLEYTKARTIARLKNDQARQQLLEEAIAQNLPLMQIKERLKTLTATTSHQPTLSDRLVSVSRKVKQGLDDPKKRKRMEKLLQQLESLVEN</sequence>
<dbReference type="PANTHER" id="PTHR33375:SF7">
    <property type="entry name" value="CHROMOSOME 2-PARTITIONING PROTEIN PARB-RELATED"/>
    <property type="match status" value="1"/>
</dbReference>
<dbReference type="EMBL" id="JAMPKM010000071">
    <property type="protein sequence ID" value="MEP0821111.1"/>
    <property type="molecule type" value="Genomic_DNA"/>
</dbReference>